<sequence>MFPSLEFLYEIWVRKALSAAGHTVLIYDYLLTFDDEISYIWNAPWTVVKVLFLINRYGDLAGQTLIRLEEVGILTNNSQLFCQRFDIITTYFMILSSESIHILVLIRAWAIWGARRNTKNLLVGGYVSYVLILLGIASYGAHNDSSRLTPYSQF</sequence>
<evidence type="ECO:0000313" key="3">
    <source>
        <dbReference type="EMBL" id="KAG1812821.1"/>
    </source>
</evidence>
<dbReference type="GeneID" id="64630196"/>
<dbReference type="Pfam" id="PF20151">
    <property type="entry name" value="DUF6533"/>
    <property type="match status" value="1"/>
</dbReference>
<proteinExistence type="predicted"/>
<dbReference type="InterPro" id="IPR045340">
    <property type="entry name" value="DUF6533"/>
</dbReference>
<feature type="domain" description="DUF6533" evidence="2">
    <location>
        <begin position="18"/>
        <end position="58"/>
    </location>
</feature>
<protein>
    <recommendedName>
        <fullName evidence="2">DUF6533 domain-containing protein</fullName>
    </recommendedName>
</protein>
<dbReference type="EMBL" id="JABBWG010000025">
    <property type="protein sequence ID" value="KAG1812821.1"/>
    <property type="molecule type" value="Genomic_DNA"/>
</dbReference>
<keyword evidence="1" id="KW-0472">Membrane</keyword>
<keyword evidence="4" id="KW-1185">Reference proteome</keyword>
<feature type="transmembrane region" description="Helical" evidence="1">
    <location>
        <begin position="88"/>
        <end position="109"/>
    </location>
</feature>
<gene>
    <name evidence="3" type="ORF">BJ212DRAFT_1368322</name>
</gene>
<organism evidence="3 4">
    <name type="scientific">Suillus subaureus</name>
    <dbReference type="NCBI Taxonomy" id="48587"/>
    <lineage>
        <taxon>Eukaryota</taxon>
        <taxon>Fungi</taxon>
        <taxon>Dikarya</taxon>
        <taxon>Basidiomycota</taxon>
        <taxon>Agaricomycotina</taxon>
        <taxon>Agaricomycetes</taxon>
        <taxon>Agaricomycetidae</taxon>
        <taxon>Boletales</taxon>
        <taxon>Suillineae</taxon>
        <taxon>Suillaceae</taxon>
        <taxon>Suillus</taxon>
    </lineage>
</organism>
<accession>A0A9P7E704</accession>
<reference evidence="3" key="1">
    <citation type="journal article" date="2020" name="New Phytol.">
        <title>Comparative genomics reveals dynamic genome evolution in host specialist ectomycorrhizal fungi.</title>
        <authorList>
            <person name="Lofgren L.A."/>
            <person name="Nguyen N.H."/>
            <person name="Vilgalys R."/>
            <person name="Ruytinx J."/>
            <person name="Liao H.L."/>
            <person name="Branco S."/>
            <person name="Kuo A."/>
            <person name="LaButti K."/>
            <person name="Lipzen A."/>
            <person name="Andreopoulos W."/>
            <person name="Pangilinan J."/>
            <person name="Riley R."/>
            <person name="Hundley H."/>
            <person name="Na H."/>
            <person name="Barry K."/>
            <person name="Grigoriev I.V."/>
            <person name="Stajich J.E."/>
            <person name="Kennedy P.G."/>
        </authorList>
    </citation>
    <scope>NUCLEOTIDE SEQUENCE</scope>
    <source>
        <strain evidence="3">MN1</strain>
    </source>
</reference>
<evidence type="ECO:0000313" key="4">
    <source>
        <dbReference type="Proteomes" id="UP000807769"/>
    </source>
</evidence>
<dbReference type="AlphaFoldDB" id="A0A9P7E704"/>
<name>A0A9P7E704_9AGAM</name>
<keyword evidence="1" id="KW-1133">Transmembrane helix</keyword>
<comment type="caution">
    <text evidence="3">The sequence shown here is derived from an EMBL/GenBank/DDBJ whole genome shotgun (WGS) entry which is preliminary data.</text>
</comment>
<feature type="transmembrane region" description="Helical" evidence="1">
    <location>
        <begin position="121"/>
        <end position="141"/>
    </location>
</feature>
<dbReference type="OrthoDB" id="2638860at2759"/>
<evidence type="ECO:0000259" key="2">
    <source>
        <dbReference type="Pfam" id="PF20151"/>
    </source>
</evidence>
<dbReference type="RefSeq" id="XP_041190844.1">
    <property type="nucleotide sequence ID" value="XM_041336179.1"/>
</dbReference>
<evidence type="ECO:0000256" key="1">
    <source>
        <dbReference type="SAM" id="Phobius"/>
    </source>
</evidence>
<keyword evidence="1" id="KW-0812">Transmembrane</keyword>
<dbReference type="Proteomes" id="UP000807769">
    <property type="component" value="Unassembled WGS sequence"/>
</dbReference>